<dbReference type="RefSeq" id="WP_054588541.1">
    <property type="nucleotide sequence ID" value="NZ_CP012700.1"/>
</dbReference>
<evidence type="ECO:0008006" key="3">
    <source>
        <dbReference type="Google" id="ProtNLM"/>
    </source>
</evidence>
<dbReference type="InterPro" id="IPR011101">
    <property type="entry name" value="DUF5131"/>
</dbReference>
<name>A0A0N9UCB3_SPHMC</name>
<accession>A0A0N9UCB3</accession>
<gene>
    <name evidence="1" type="ORF">AN936_13285</name>
</gene>
<dbReference type="Proteomes" id="UP000058074">
    <property type="component" value="Chromosome"/>
</dbReference>
<organism evidence="1 2">
    <name type="scientific">Sphingopyxis macrogoltabida</name>
    <name type="common">Sphingomonas macrogoltabidus</name>
    <dbReference type="NCBI Taxonomy" id="33050"/>
    <lineage>
        <taxon>Bacteria</taxon>
        <taxon>Pseudomonadati</taxon>
        <taxon>Pseudomonadota</taxon>
        <taxon>Alphaproteobacteria</taxon>
        <taxon>Sphingomonadales</taxon>
        <taxon>Sphingomonadaceae</taxon>
        <taxon>Sphingopyxis</taxon>
    </lineage>
</organism>
<evidence type="ECO:0000313" key="2">
    <source>
        <dbReference type="Proteomes" id="UP000058074"/>
    </source>
</evidence>
<dbReference type="EMBL" id="CP012700">
    <property type="protein sequence ID" value="ALH81301.1"/>
    <property type="molecule type" value="Genomic_DNA"/>
</dbReference>
<dbReference type="Pfam" id="PF07505">
    <property type="entry name" value="DUF5131"/>
    <property type="match status" value="1"/>
</dbReference>
<sequence>MSDNSAIEWTDATWNPVTGCTKISRGCDNCYAERFSERFRGVPGHPFESGFDLTLRPARLEQPLGWRRPRMIFVNSMSDLWHKSVPFEYVDRVFDTMEKADWHVYQLLSKRSSLMSKYLRKRYRDRPCPQHIWCGVSVEDAQAKSRILHLQGSQAGARFLSIEPLIGPVGELDLFNIDWVIVGGESGPRARPIDPRWVREVRDQCIEQDVAFFFKQWGGFRPKDGGRKLDGREWNDFPQKFKAAVENAD</sequence>
<dbReference type="AlphaFoldDB" id="A0A0N9UCB3"/>
<protein>
    <recommendedName>
        <fullName evidence="3">Phage Gp37/Gp68 family protein</fullName>
    </recommendedName>
</protein>
<reference evidence="1 2" key="1">
    <citation type="journal article" date="2015" name="Genome Announc.">
        <title>Complete Genome Sequence of Polypropylene Glycol- and Polyethylene Glycol-Degrading Sphingopyxis macrogoltabida Strain EY-1.</title>
        <authorList>
            <person name="Ohtsubo Y."/>
            <person name="Nagata Y."/>
            <person name="Numata M."/>
            <person name="Tsuchikane K."/>
            <person name="Hosoyama A."/>
            <person name="Yamazoe A."/>
            <person name="Tsuda M."/>
            <person name="Fujita N."/>
            <person name="Kawai F."/>
        </authorList>
    </citation>
    <scope>NUCLEOTIDE SEQUENCE [LARGE SCALE GENOMIC DNA]</scope>
    <source>
        <strain evidence="1 2">EY-1</strain>
    </source>
</reference>
<proteinExistence type="predicted"/>
<dbReference type="OrthoDB" id="9787478at2"/>
<evidence type="ECO:0000313" key="1">
    <source>
        <dbReference type="EMBL" id="ALH81301.1"/>
    </source>
</evidence>
<dbReference type="KEGG" id="smag:AN936_13285"/>
<dbReference type="PATRIC" id="fig|33050.5.peg.2750"/>